<dbReference type="EMBL" id="ML208259">
    <property type="protein sequence ID" value="TFK77291.1"/>
    <property type="molecule type" value="Genomic_DNA"/>
</dbReference>
<name>A0ACD3BHC1_9AGAR</name>
<keyword evidence="2" id="KW-1185">Reference proteome</keyword>
<accession>A0ACD3BHC1</accession>
<reference evidence="1 2" key="1">
    <citation type="journal article" date="2019" name="Nat. Ecol. Evol.">
        <title>Megaphylogeny resolves global patterns of mushroom evolution.</title>
        <authorList>
            <person name="Varga T."/>
            <person name="Krizsan K."/>
            <person name="Foldi C."/>
            <person name="Dima B."/>
            <person name="Sanchez-Garcia M."/>
            <person name="Sanchez-Ramirez S."/>
            <person name="Szollosi G.J."/>
            <person name="Szarkandi J.G."/>
            <person name="Papp V."/>
            <person name="Albert L."/>
            <person name="Andreopoulos W."/>
            <person name="Angelini C."/>
            <person name="Antonin V."/>
            <person name="Barry K.W."/>
            <person name="Bougher N.L."/>
            <person name="Buchanan P."/>
            <person name="Buyck B."/>
            <person name="Bense V."/>
            <person name="Catcheside P."/>
            <person name="Chovatia M."/>
            <person name="Cooper J."/>
            <person name="Damon W."/>
            <person name="Desjardin D."/>
            <person name="Finy P."/>
            <person name="Geml J."/>
            <person name="Haridas S."/>
            <person name="Hughes K."/>
            <person name="Justo A."/>
            <person name="Karasinski D."/>
            <person name="Kautmanova I."/>
            <person name="Kiss B."/>
            <person name="Kocsube S."/>
            <person name="Kotiranta H."/>
            <person name="LaButti K.M."/>
            <person name="Lechner B.E."/>
            <person name="Liimatainen K."/>
            <person name="Lipzen A."/>
            <person name="Lukacs Z."/>
            <person name="Mihaltcheva S."/>
            <person name="Morgado L.N."/>
            <person name="Niskanen T."/>
            <person name="Noordeloos M.E."/>
            <person name="Ohm R.A."/>
            <person name="Ortiz-Santana B."/>
            <person name="Ovrebo C."/>
            <person name="Racz N."/>
            <person name="Riley R."/>
            <person name="Savchenko A."/>
            <person name="Shiryaev A."/>
            <person name="Soop K."/>
            <person name="Spirin V."/>
            <person name="Szebenyi C."/>
            <person name="Tomsovsky M."/>
            <person name="Tulloss R.E."/>
            <person name="Uehling J."/>
            <person name="Grigoriev I.V."/>
            <person name="Vagvolgyi C."/>
            <person name="Papp T."/>
            <person name="Martin F.M."/>
            <person name="Miettinen O."/>
            <person name="Hibbett D.S."/>
            <person name="Nagy L.G."/>
        </authorList>
    </citation>
    <scope>NUCLEOTIDE SEQUENCE [LARGE SCALE GENOMIC DNA]</scope>
    <source>
        <strain evidence="1 2">NL-1719</strain>
    </source>
</reference>
<protein>
    <submittedName>
        <fullName evidence="1">Uncharacterized protein</fullName>
    </submittedName>
</protein>
<organism evidence="1 2">
    <name type="scientific">Pluteus cervinus</name>
    <dbReference type="NCBI Taxonomy" id="181527"/>
    <lineage>
        <taxon>Eukaryota</taxon>
        <taxon>Fungi</taxon>
        <taxon>Dikarya</taxon>
        <taxon>Basidiomycota</taxon>
        <taxon>Agaricomycotina</taxon>
        <taxon>Agaricomycetes</taxon>
        <taxon>Agaricomycetidae</taxon>
        <taxon>Agaricales</taxon>
        <taxon>Pluteineae</taxon>
        <taxon>Pluteaceae</taxon>
        <taxon>Pluteus</taxon>
    </lineage>
</organism>
<proteinExistence type="predicted"/>
<evidence type="ECO:0000313" key="2">
    <source>
        <dbReference type="Proteomes" id="UP000308600"/>
    </source>
</evidence>
<dbReference type="Proteomes" id="UP000308600">
    <property type="component" value="Unassembled WGS sequence"/>
</dbReference>
<evidence type="ECO:0000313" key="1">
    <source>
        <dbReference type="EMBL" id="TFK77291.1"/>
    </source>
</evidence>
<gene>
    <name evidence="1" type="ORF">BDN72DRAFT_753556</name>
</gene>
<sequence length="363" mass="41733">MDEEDTELRNPYPSPPSHYTKYTTHNLNLLQLLQERAPETANANQHEVLSDQTDVPEWTLVQLEKPRVDWILEEPEPYYEVFGDRWFVKETIPSLAELGGNQLYPTDPRVDRRPALRSVLRSLLLAYSTLTSSLLLPPPPIHSNATPDWHRHVEWITVLSQNIMAAANDLRPVQARFNLETMMKRQLEVRRTETRAIHSKCDELEQKLKQLRASVNLGSNPQDEIARQVSLISGASCKYDDDSQYLNTETVGSHASLSKMNLLRCCRMWQTRQPMILKSGIGRRRPCNFVNSAHWHNVHFWLTELTLTQMQGFTVLQTASFLIQPKPYYGDTAKNRRQRRLNRSCSTTVDAAGKLLGKGLAYT</sequence>